<feature type="compositionally biased region" description="Acidic residues" evidence="1">
    <location>
        <begin position="1308"/>
        <end position="1319"/>
    </location>
</feature>
<feature type="compositionally biased region" description="Low complexity" evidence="1">
    <location>
        <begin position="691"/>
        <end position="707"/>
    </location>
</feature>
<dbReference type="GeneID" id="54415545"/>
<feature type="compositionally biased region" description="Polar residues" evidence="1">
    <location>
        <begin position="916"/>
        <end position="942"/>
    </location>
</feature>
<feature type="compositionally biased region" description="Basic and acidic residues" evidence="1">
    <location>
        <begin position="374"/>
        <end position="385"/>
    </location>
</feature>
<feature type="compositionally biased region" description="Low complexity" evidence="1">
    <location>
        <begin position="1030"/>
        <end position="1051"/>
    </location>
</feature>
<feature type="compositionally biased region" description="Acidic residues" evidence="1">
    <location>
        <begin position="514"/>
        <end position="526"/>
    </location>
</feature>
<feature type="region of interest" description="Disordered" evidence="1">
    <location>
        <begin position="508"/>
        <end position="973"/>
    </location>
</feature>
<feature type="compositionally biased region" description="Low complexity" evidence="1">
    <location>
        <begin position="895"/>
        <end position="915"/>
    </location>
</feature>
<accession>A0A6G1G6F5</accession>
<feature type="compositionally biased region" description="Polar residues" evidence="1">
    <location>
        <begin position="818"/>
        <end position="848"/>
    </location>
</feature>
<feature type="region of interest" description="Disordered" evidence="1">
    <location>
        <begin position="1000"/>
        <end position="1450"/>
    </location>
</feature>
<feature type="compositionally biased region" description="Basic and acidic residues" evidence="1">
    <location>
        <begin position="667"/>
        <end position="677"/>
    </location>
</feature>
<dbReference type="RefSeq" id="XP_033535264.1">
    <property type="nucleotide sequence ID" value="XM_033674975.1"/>
</dbReference>
<dbReference type="Proteomes" id="UP000504638">
    <property type="component" value="Unplaced"/>
</dbReference>
<evidence type="ECO:0000313" key="3">
    <source>
        <dbReference type="Proteomes" id="UP000504638"/>
    </source>
</evidence>
<dbReference type="OrthoDB" id="5382203at2759"/>
<proteinExistence type="predicted"/>
<protein>
    <submittedName>
        <fullName evidence="2 4">Uncharacterized protein</fullName>
    </submittedName>
</protein>
<dbReference type="EMBL" id="ML975154">
    <property type="protein sequence ID" value="KAF1813633.1"/>
    <property type="molecule type" value="Genomic_DNA"/>
</dbReference>
<feature type="compositionally biased region" description="Basic and acidic residues" evidence="1">
    <location>
        <begin position="754"/>
        <end position="766"/>
    </location>
</feature>
<feature type="compositionally biased region" description="Low complexity" evidence="1">
    <location>
        <begin position="1127"/>
        <end position="1147"/>
    </location>
</feature>
<feature type="compositionally biased region" description="Polar residues" evidence="1">
    <location>
        <begin position="949"/>
        <end position="958"/>
    </location>
</feature>
<evidence type="ECO:0000256" key="1">
    <source>
        <dbReference type="SAM" id="MobiDB-lite"/>
    </source>
</evidence>
<feature type="compositionally biased region" description="Polar residues" evidence="1">
    <location>
        <begin position="708"/>
        <end position="722"/>
    </location>
</feature>
<reference evidence="4" key="2">
    <citation type="submission" date="2020-04" db="EMBL/GenBank/DDBJ databases">
        <authorList>
            <consortium name="NCBI Genome Project"/>
        </authorList>
    </citation>
    <scope>NUCLEOTIDE SEQUENCE</scope>
    <source>
        <strain evidence="4">CBS 781.70</strain>
    </source>
</reference>
<feature type="compositionally biased region" description="Polar residues" evidence="1">
    <location>
        <begin position="855"/>
        <end position="866"/>
    </location>
</feature>
<feature type="compositionally biased region" description="Basic and acidic residues" evidence="1">
    <location>
        <begin position="884"/>
        <end position="893"/>
    </location>
</feature>
<feature type="compositionally biased region" description="Low complexity" evidence="1">
    <location>
        <begin position="727"/>
        <end position="737"/>
    </location>
</feature>
<name>A0A6G1G6F5_9PEZI</name>
<feature type="compositionally biased region" description="Low complexity" evidence="1">
    <location>
        <begin position="870"/>
        <end position="882"/>
    </location>
</feature>
<gene>
    <name evidence="2 4" type="ORF">P152DRAFT_286995</name>
</gene>
<keyword evidence="3" id="KW-1185">Reference proteome</keyword>
<feature type="compositionally biased region" description="Basic and acidic residues" evidence="1">
    <location>
        <begin position="1420"/>
        <end position="1441"/>
    </location>
</feature>
<feature type="compositionally biased region" description="Low complexity" evidence="1">
    <location>
        <begin position="1245"/>
        <end position="1260"/>
    </location>
</feature>
<feature type="compositionally biased region" description="Polar residues" evidence="1">
    <location>
        <begin position="1225"/>
        <end position="1237"/>
    </location>
</feature>
<sequence length="1450" mass="153942">MEAQPYNFPARSHRSRGSDATFDQMDARSSRAPSISSDRPSVLSPHGYSTLKFVHPPPGYVAVAAASQMVTDTNNAILRDRFDLRDTSPSPIGETALFSEDALALLNAFLDYILYRVLGAARGPGLARLRGAFVEVLKPRLARDAMAIAEEELRDLMSEEEEEDEESGGRRAIDDMLDDADREVPERWDLDGTFKRTRLRVMVYTRLGEMEDEDEERYLDLDNADILSGLGLVSGASAIFLTSIIEYLAERILAIAGAAAYNRVLGKRRVSTARSPAVAESAAPQPQPEMRPPRIVVEDRDLEKVALNSTLGRLYRTWRQRTRQDSSVHSSIHSPLHHSATYAHLTLPMSPASSTAEAVDGGSLARQDSNVSEHVNENLPEHEPSETEIAANIPLPEGEDDVREIEIPGLAKEITDDEDAKEDERSDAPTPISRPTRPHSFFLPMARLLGLDDDMDRPEVQRQRSSSVPALERRSLFEETDDGREEFMTPTEELFRGDNVDGQEGAAKVVAKTEEDDDGSTDEEAEDAYRITSDDEAEPVVMNIKRVSIGVPPSPPAVVDTPRHSGSIRSKKSRDTSTPDISEFPDEVAEDIAYPGPPAPASAGLGSTRTSEESPLGHARPQGLAIDSTPTLPLDDPEAIGVARTTDIPTPASASPKAEQGFSKTKQKADSIADRARMRASVSPPIPRSVPSPNENSATTAAPLATAEENSVIATASRNTDSPEFPARSAASAAGSRFTGPDAAENAIPSEGGRGARTDSPSDRPLHAPPQPGPRSQRAISSGSGSSGTTGTTLRIVTPLHVVGGEQKPAVPSRSSDRASQNPSHSQQAPTALVSSRDGTTATRSASQALRDMPSTPTGQTRNSPPNMGPATAWAPTSAPSPRNFRESPRRSADTAPSGRGSSASAGSTRPRAPSIQTAINESPQHRPASSTPSGRRSGSIHTTTTPTLHKTNGSDTSFGLLKGSLDPRQSTEARARDFDALVAGEDTVKFKLVSPAMQDIESLPPRGPTNAPAAVPPRPSSKASVGKAPVSSPSPDPSSTSSSKSRGPVPVSRPAPPSSSSSTKAGLLAREPRIQSESMRDFADFIRSTGPYGEQIVQPLVDPSALPRHSMKAARSPQPSTFSANRSTFGSTSASNSSLGLSRSQSDATATSVPTRRKPHLEARSAAVASNDGSSDLIDFIRQGPPAANGEGRHRIPRAVAPFRTTMDSDDLGQLEATGGFASPHTSMASTVNSRFSAAPSHGSAAPLLPSARSSLQSRGNPPYKSSLASSPAQSAPSPKATLAPPGGSGFPPRTRRRIKDPYAIDFSDEEEDDDDGELLINPSSKRPPPRKEESLADFLRSAEPPAGNAPSALSPRAGVPSSRGAGQGGVIPGPSREEGGRMIGMMGRSKVAAKDARAGRQSSTNELADFLRNSGPPVERKGDGGAAAKVEKKDREKTSFWKRGKLRG</sequence>
<reference evidence="4" key="3">
    <citation type="submission" date="2025-04" db="UniProtKB">
        <authorList>
            <consortium name="RefSeq"/>
        </authorList>
    </citation>
    <scope>IDENTIFICATION</scope>
    <source>
        <strain evidence="4">CBS 781.70</strain>
    </source>
</reference>
<feature type="compositionally biased region" description="Low complexity" evidence="1">
    <location>
        <begin position="1267"/>
        <end position="1280"/>
    </location>
</feature>
<feature type="region of interest" description="Disordered" evidence="1">
    <location>
        <begin position="410"/>
        <end position="439"/>
    </location>
</feature>
<feature type="region of interest" description="Disordered" evidence="1">
    <location>
        <begin position="458"/>
        <end position="487"/>
    </location>
</feature>
<organism evidence="2">
    <name type="scientific">Eremomyces bilateralis CBS 781.70</name>
    <dbReference type="NCBI Taxonomy" id="1392243"/>
    <lineage>
        <taxon>Eukaryota</taxon>
        <taxon>Fungi</taxon>
        <taxon>Dikarya</taxon>
        <taxon>Ascomycota</taxon>
        <taxon>Pezizomycotina</taxon>
        <taxon>Dothideomycetes</taxon>
        <taxon>Dothideomycetes incertae sedis</taxon>
        <taxon>Eremomycetales</taxon>
        <taxon>Eremomycetaceae</taxon>
        <taxon>Eremomyces</taxon>
    </lineage>
</organism>
<feature type="compositionally biased region" description="Basic and acidic residues" evidence="1">
    <location>
        <begin position="1071"/>
        <end position="1085"/>
    </location>
</feature>
<evidence type="ECO:0000313" key="2">
    <source>
        <dbReference type="EMBL" id="KAF1813633.1"/>
    </source>
</evidence>
<feature type="region of interest" description="Disordered" evidence="1">
    <location>
        <begin position="1"/>
        <end position="43"/>
    </location>
</feature>
<reference evidence="2 4" key="1">
    <citation type="submission" date="2020-01" db="EMBL/GenBank/DDBJ databases">
        <authorList>
            <consortium name="DOE Joint Genome Institute"/>
            <person name="Haridas S."/>
            <person name="Albert R."/>
            <person name="Binder M."/>
            <person name="Bloem J."/>
            <person name="Labutti K."/>
            <person name="Salamov A."/>
            <person name="Andreopoulos B."/>
            <person name="Baker S.E."/>
            <person name="Barry K."/>
            <person name="Bills G."/>
            <person name="Bluhm B.H."/>
            <person name="Cannon C."/>
            <person name="Castanera R."/>
            <person name="Culley D.E."/>
            <person name="Daum C."/>
            <person name="Ezra D."/>
            <person name="Gonzalez J.B."/>
            <person name="Henrissat B."/>
            <person name="Kuo A."/>
            <person name="Liang C."/>
            <person name="Lipzen A."/>
            <person name="Lutzoni F."/>
            <person name="Magnuson J."/>
            <person name="Mondo S."/>
            <person name="Nolan M."/>
            <person name="Ohm R."/>
            <person name="Pangilinan J."/>
            <person name="Park H.-J."/>
            <person name="Ramirez L."/>
            <person name="Alfaro M."/>
            <person name="Sun H."/>
            <person name="Tritt A."/>
            <person name="Yoshinaga Y."/>
            <person name="Zwiers L.-H."/>
            <person name="Turgeon B.G."/>
            <person name="Goodwin S.B."/>
            <person name="Spatafora J.W."/>
            <person name="Crous P.W."/>
            <person name="Grigoriev I.V."/>
        </authorList>
    </citation>
    <scope>NUCLEOTIDE SEQUENCE</scope>
    <source>
        <strain evidence="2 4">CBS 781.70</strain>
    </source>
</reference>
<feature type="region of interest" description="Disordered" evidence="1">
    <location>
        <begin position="352"/>
        <end position="386"/>
    </location>
</feature>
<evidence type="ECO:0000313" key="4">
    <source>
        <dbReference type="RefSeq" id="XP_033535264.1"/>
    </source>
</evidence>
<feature type="compositionally biased region" description="Low complexity" evidence="1">
    <location>
        <begin position="781"/>
        <end position="793"/>
    </location>
</feature>